<dbReference type="InterPro" id="IPR018212">
    <property type="entry name" value="Na/solute_symporter_CS"/>
</dbReference>
<proteinExistence type="predicted"/>
<protein>
    <recommendedName>
        <fullName evidence="5">Gram-positive cocci surface proteins LPxTG domain-containing protein</fullName>
    </recommendedName>
</protein>
<sequence length="246" mass="25911">MSEPQGTFTGVALTFSSAEISSIASSLASEYSSASDSSAAFSSALWCDEYTLSYSSVATNCTSPPASTTPPSVITSTVFMPTGSAVTSTGSAVTSTGSALTSPRRDHTGAIAGGVAGGVIGLVLIALGCALFWRRRRRRRANRDDTSPVTEKAQLHSDDVKPERKELQGTNGSRELLERKPTGEAEMAANEEVTRDNLQELPSNEPPGHEMETTENEMAVLDRLGRLTDSTTLVSSRSKSDSAPET</sequence>
<evidence type="ECO:0000256" key="2">
    <source>
        <dbReference type="SAM" id="Phobius"/>
    </source>
</evidence>
<evidence type="ECO:0008006" key="5">
    <source>
        <dbReference type="Google" id="ProtNLM"/>
    </source>
</evidence>
<gene>
    <name evidence="3" type="ORF">LTR69_004898</name>
</gene>
<keyword evidence="2" id="KW-0472">Membrane</keyword>
<name>A0ABR0JCP2_9EURO</name>
<feature type="region of interest" description="Disordered" evidence="1">
    <location>
        <begin position="140"/>
        <end position="246"/>
    </location>
</feature>
<evidence type="ECO:0000313" key="3">
    <source>
        <dbReference type="EMBL" id="KAK5061716.1"/>
    </source>
</evidence>
<feature type="transmembrane region" description="Helical" evidence="2">
    <location>
        <begin position="110"/>
        <end position="133"/>
    </location>
</feature>
<evidence type="ECO:0000256" key="1">
    <source>
        <dbReference type="SAM" id="MobiDB-lite"/>
    </source>
</evidence>
<feature type="compositionally biased region" description="Basic and acidic residues" evidence="1">
    <location>
        <begin position="153"/>
        <end position="167"/>
    </location>
</feature>
<keyword evidence="2" id="KW-1133">Transmembrane helix</keyword>
<evidence type="ECO:0000313" key="4">
    <source>
        <dbReference type="Proteomes" id="UP001345691"/>
    </source>
</evidence>
<accession>A0ABR0JCP2</accession>
<organism evidence="3 4">
    <name type="scientific">Exophiala sideris</name>
    <dbReference type="NCBI Taxonomy" id="1016849"/>
    <lineage>
        <taxon>Eukaryota</taxon>
        <taxon>Fungi</taxon>
        <taxon>Dikarya</taxon>
        <taxon>Ascomycota</taxon>
        <taxon>Pezizomycotina</taxon>
        <taxon>Eurotiomycetes</taxon>
        <taxon>Chaetothyriomycetidae</taxon>
        <taxon>Chaetothyriales</taxon>
        <taxon>Herpotrichiellaceae</taxon>
        <taxon>Exophiala</taxon>
    </lineage>
</organism>
<feature type="compositionally biased region" description="Polar residues" evidence="1">
    <location>
        <begin position="228"/>
        <end position="237"/>
    </location>
</feature>
<dbReference type="EMBL" id="JAVRRF010000009">
    <property type="protein sequence ID" value="KAK5061716.1"/>
    <property type="molecule type" value="Genomic_DNA"/>
</dbReference>
<keyword evidence="4" id="KW-1185">Reference proteome</keyword>
<comment type="caution">
    <text evidence="3">The sequence shown here is derived from an EMBL/GenBank/DDBJ whole genome shotgun (WGS) entry which is preliminary data.</text>
</comment>
<dbReference type="PROSITE" id="PS00457">
    <property type="entry name" value="NA_SOLUT_SYMP_2"/>
    <property type="match status" value="1"/>
</dbReference>
<keyword evidence="2" id="KW-0812">Transmembrane</keyword>
<reference evidence="3 4" key="1">
    <citation type="submission" date="2023-08" db="EMBL/GenBank/DDBJ databases">
        <title>Black Yeasts Isolated from many extreme environments.</title>
        <authorList>
            <person name="Coleine C."/>
            <person name="Stajich J.E."/>
            <person name="Selbmann L."/>
        </authorList>
    </citation>
    <scope>NUCLEOTIDE SEQUENCE [LARGE SCALE GENOMIC DNA]</scope>
    <source>
        <strain evidence="3 4">CCFEE 6328</strain>
    </source>
</reference>
<dbReference type="Proteomes" id="UP001345691">
    <property type="component" value="Unassembled WGS sequence"/>
</dbReference>